<reference evidence="2" key="1">
    <citation type="journal article" date="2019" name="Int. J. Syst. Evol. Microbiol.">
        <title>The Global Catalogue of Microorganisms (GCM) 10K type strain sequencing project: providing services to taxonomists for standard genome sequencing and annotation.</title>
        <authorList>
            <consortium name="The Broad Institute Genomics Platform"/>
            <consortium name="The Broad Institute Genome Sequencing Center for Infectious Disease"/>
            <person name="Wu L."/>
            <person name="Ma J."/>
        </authorList>
    </citation>
    <scope>NUCLEOTIDE SEQUENCE [LARGE SCALE GENOMIC DNA]</scope>
    <source>
        <strain evidence="2">JCM 31486</strain>
    </source>
</reference>
<evidence type="ECO:0000313" key="2">
    <source>
        <dbReference type="Proteomes" id="UP001597045"/>
    </source>
</evidence>
<proteinExistence type="predicted"/>
<dbReference type="Proteomes" id="UP001597045">
    <property type="component" value="Unassembled WGS sequence"/>
</dbReference>
<name>A0ABW3M3L5_9PSEU</name>
<comment type="caution">
    <text evidence="1">The sequence shown here is derived from an EMBL/GenBank/DDBJ whole genome shotgun (WGS) entry which is preliminary data.</text>
</comment>
<gene>
    <name evidence="1" type="ORF">ACFQ1S_00475</name>
</gene>
<evidence type="ECO:0000313" key="1">
    <source>
        <dbReference type="EMBL" id="MFD1044174.1"/>
    </source>
</evidence>
<sequence length="68" mass="7827">MGSVVETESSHRWTARERWAGGKRWLRIDAHGRPVVWDDPLFPETYSWLSLLYREGPTLTVVQIGDAS</sequence>
<keyword evidence="2" id="KW-1185">Reference proteome</keyword>
<protein>
    <submittedName>
        <fullName evidence="1">Uncharacterized protein</fullName>
    </submittedName>
</protein>
<dbReference type="EMBL" id="JBHTIS010000010">
    <property type="protein sequence ID" value="MFD1044174.1"/>
    <property type="molecule type" value="Genomic_DNA"/>
</dbReference>
<organism evidence="1 2">
    <name type="scientific">Kibdelosporangium lantanae</name>
    <dbReference type="NCBI Taxonomy" id="1497396"/>
    <lineage>
        <taxon>Bacteria</taxon>
        <taxon>Bacillati</taxon>
        <taxon>Actinomycetota</taxon>
        <taxon>Actinomycetes</taxon>
        <taxon>Pseudonocardiales</taxon>
        <taxon>Pseudonocardiaceae</taxon>
        <taxon>Kibdelosporangium</taxon>
    </lineage>
</organism>
<accession>A0ABW3M3L5</accession>